<evidence type="ECO:0000313" key="2">
    <source>
        <dbReference type="EMBL" id="MEP0945934.1"/>
    </source>
</evidence>
<dbReference type="SMART" id="SM00530">
    <property type="entry name" value="HTH_XRE"/>
    <property type="match status" value="1"/>
</dbReference>
<feature type="domain" description="HTH cro/C1-type" evidence="1">
    <location>
        <begin position="8"/>
        <end position="63"/>
    </location>
</feature>
<evidence type="ECO:0000259" key="1">
    <source>
        <dbReference type="PROSITE" id="PS50943"/>
    </source>
</evidence>
<dbReference type="CDD" id="cd00093">
    <property type="entry name" value="HTH_XRE"/>
    <property type="match status" value="1"/>
</dbReference>
<keyword evidence="3" id="KW-1185">Reference proteome</keyword>
<reference evidence="2 3" key="1">
    <citation type="submission" date="2022-04" db="EMBL/GenBank/DDBJ databases">
        <title>Positive selection, recombination, and allopatry shape intraspecific diversity of widespread and dominant cyanobacteria.</title>
        <authorList>
            <person name="Wei J."/>
            <person name="Shu W."/>
            <person name="Hu C."/>
        </authorList>
    </citation>
    <scope>NUCLEOTIDE SEQUENCE [LARGE SCALE GENOMIC DNA]</scope>
    <source>
        <strain evidence="2 3">DQ-A4</strain>
    </source>
</reference>
<accession>A0ABV0JZR4</accession>
<dbReference type="InterPro" id="IPR001387">
    <property type="entry name" value="Cro/C1-type_HTH"/>
</dbReference>
<proteinExistence type="predicted"/>
<gene>
    <name evidence="2" type="ORF">NC992_03520</name>
</gene>
<dbReference type="InterPro" id="IPR010982">
    <property type="entry name" value="Lambda_DNA-bd_dom_sf"/>
</dbReference>
<sequence length="82" mass="9252">MGRAGYALKTVLETYDISQNKLATLLGVRRSVVFRWFHEQRDPTAETVSEIVKALNSVNPEAAQEFVKLYLGELIKPEDLEG</sequence>
<dbReference type="PROSITE" id="PS50943">
    <property type="entry name" value="HTH_CROC1"/>
    <property type="match status" value="1"/>
</dbReference>
<name>A0ABV0JZR4_9CYAN</name>
<dbReference type="Gene3D" id="1.10.260.40">
    <property type="entry name" value="lambda repressor-like DNA-binding domains"/>
    <property type="match status" value="1"/>
</dbReference>
<organism evidence="2 3">
    <name type="scientific">Leptolyngbya subtilissima DQ-A4</name>
    <dbReference type="NCBI Taxonomy" id="2933933"/>
    <lineage>
        <taxon>Bacteria</taxon>
        <taxon>Bacillati</taxon>
        <taxon>Cyanobacteriota</taxon>
        <taxon>Cyanophyceae</taxon>
        <taxon>Leptolyngbyales</taxon>
        <taxon>Leptolyngbyaceae</taxon>
        <taxon>Leptolyngbya group</taxon>
        <taxon>Leptolyngbya</taxon>
    </lineage>
</organism>
<dbReference type="SUPFAM" id="SSF47413">
    <property type="entry name" value="lambda repressor-like DNA-binding domains"/>
    <property type="match status" value="1"/>
</dbReference>
<dbReference type="Proteomes" id="UP001482513">
    <property type="component" value="Unassembled WGS sequence"/>
</dbReference>
<protein>
    <submittedName>
        <fullName evidence="2">Helix-turn-helix domain-containing protein</fullName>
    </submittedName>
</protein>
<comment type="caution">
    <text evidence="2">The sequence shown here is derived from an EMBL/GenBank/DDBJ whole genome shotgun (WGS) entry which is preliminary data.</text>
</comment>
<evidence type="ECO:0000313" key="3">
    <source>
        <dbReference type="Proteomes" id="UP001482513"/>
    </source>
</evidence>
<dbReference type="EMBL" id="JAMPKX010000001">
    <property type="protein sequence ID" value="MEP0945934.1"/>
    <property type="molecule type" value="Genomic_DNA"/>
</dbReference>
<dbReference type="Pfam" id="PF01381">
    <property type="entry name" value="HTH_3"/>
    <property type="match status" value="1"/>
</dbReference>